<reference evidence="1 2" key="1">
    <citation type="submission" date="2024-01" db="EMBL/GenBank/DDBJ databases">
        <title>Genomic analysis and antimicrobial resistance profiles of Trueperella pyogenes isolated from domestic and wild animals.</title>
        <authorList>
            <person name="Magossi G."/>
            <person name="Gzyl K.E."/>
            <person name="Holman D.B."/>
            <person name="Amat S."/>
        </authorList>
    </citation>
    <scope>NUCLEOTIDE SEQUENCE [LARGE SCALE GENOMIC DNA]</scope>
    <source>
        <strain evidence="1 2">1494</strain>
    </source>
</reference>
<evidence type="ECO:0000313" key="1">
    <source>
        <dbReference type="EMBL" id="MEW6953565.1"/>
    </source>
</evidence>
<name>A0ABV3N8L9_9ACTO</name>
<accession>A0ABV3N8L9</accession>
<gene>
    <name evidence="1" type="ORF">V3M73_00805</name>
</gene>
<dbReference type="Proteomes" id="UP001555100">
    <property type="component" value="Unassembled WGS sequence"/>
</dbReference>
<dbReference type="RefSeq" id="WP_126622177.1">
    <property type="nucleotide sequence ID" value="NZ_CP123416.1"/>
</dbReference>
<protein>
    <submittedName>
        <fullName evidence="1">Uncharacterized protein</fullName>
    </submittedName>
</protein>
<keyword evidence="2" id="KW-1185">Reference proteome</keyword>
<evidence type="ECO:0000313" key="2">
    <source>
        <dbReference type="Proteomes" id="UP001555100"/>
    </source>
</evidence>
<dbReference type="EMBL" id="JBAGNM010000001">
    <property type="protein sequence ID" value="MEW6953565.1"/>
    <property type="molecule type" value="Genomic_DNA"/>
</dbReference>
<proteinExistence type="predicted"/>
<organism evidence="1 2">
    <name type="scientific">Trueperella pyogenes</name>
    <dbReference type="NCBI Taxonomy" id="1661"/>
    <lineage>
        <taxon>Bacteria</taxon>
        <taxon>Bacillati</taxon>
        <taxon>Actinomycetota</taxon>
        <taxon>Actinomycetes</taxon>
        <taxon>Actinomycetales</taxon>
        <taxon>Actinomycetaceae</taxon>
        <taxon>Trueperella</taxon>
    </lineage>
</organism>
<sequence>MPPRERLDELRRRHLDVAALTFSVDEGRLYQTDFLVTSMVQRSYGVVDALIDAVDSYNIHAAAPLLRLQLDTLFRAHYAARCANADELSKALLRGEEFRKLKDSEGKKLSDGRLKDLAAAAHPWAPDVYDKTSGWVHFSLNHMITTVQSSGERSLLMSVPLQPHVIPESLWHEVYAASIRATEELFEYVRAWAACKGMPSGEFRELPM</sequence>
<comment type="caution">
    <text evidence="1">The sequence shown here is derived from an EMBL/GenBank/DDBJ whole genome shotgun (WGS) entry which is preliminary data.</text>
</comment>